<reference evidence="2" key="2">
    <citation type="journal article" date="2016" name="Sci. Rep.">
        <title>Dictyocaulus viviparus genome, variome and transcriptome elucidate lungworm biology and support future intervention.</title>
        <authorList>
            <person name="McNulty S.N."/>
            <person name="Strube C."/>
            <person name="Rosa B.A."/>
            <person name="Martin J.C."/>
            <person name="Tyagi R."/>
            <person name="Choi Y.J."/>
            <person name="Wang Q."/>
            <person name="Hallsworth Pepin K."/>
            <person name="Zhang X."/>
            <person name="Ozersky P."/>
            <person name="Wilson R.K."/>
            <person name="Sternberg P.W."/>
            <person name="Gasser R.B."/>
            <person name="Mitreva M."/>
        </authorList>
    </citation>
    <scope>NUCLEOTIDE SEQUENCE [LARGE SCALE GENOMIC DNA]</scope>
    <source>
        <strain evidence="2">HannoverDv2000</strain>
    </source>
</reference>
<protein>
    <submittedName>
        <fullName evidence="1">Uncharacterized protein</fullName>
    </submittedName>
</protein>
<accession>A0A0D8XKW8</accession>
<organism evidence="1 2">
    <name type="scientific">Dictyocaulus viviparus</name>
    <name type="common">Bovine lungworm</name>
    <dbReference type="NCBI Taxonomy" id="29172"/>
    <lineage>
        <taxon>Eukaryota</taxon>
        <taxon>Metazoa</taxon>
        <taxon>Ecdysozoa</taxon>
        <taxon>Nematoda</taxon>
        <taxon>Chromadorea</taxon>
        <taxon>Rhabditida</taxon>
        <taxon>Rhabditina</taxon>
        <taxon>Rhabditomorpha</taxon>
        <taxon>Strongyloidea</taxon>
        <taxon>Metastrongylidae</taxon>
        <taxon>Dictyocaulus</taxon>
    </lineage>
</organism>
<name>A0A0D8XKW8_DICVI</name>
<gene>
    <name evidence="1" type="ORF">DICVIV_09482</name>
</gene>
<dbReference type="Proteomes" id="UP000053766">
    <property type="component" value="Unassembled WGS sequence"/>
</dbReference>
<reference evidence="1 2" key="1">
    <citation type="submission" date="2013-11" db="EMBL/GenBank/DDBJ databases">
        <title>Draft genome of the bovine lungworm Dictyocaulus viviparus.</title>
        <authorList>
            <person name="Mitreva M."/>
        </authorList>
    </citation>
    <scope>NUCLEOTIDE SEQUENCE [LARGE SCALE GENOMIC DNA]</scope>
    <source>
        <strain evidence="1 2">HannoverDv2000</strain>
    </source>
</reference>
<keyword evidence="2" id="KW-1185">Reference proteome</keyword>
<evidence type="ECO:0000313" key="2">
    <source>
        <dbReference type="Proteomes" id="UP000053766"/>
    </source>
</evidence>
<sequence length="136" mass="15230">MSDCHSLALHSLVAENSFLNGKQAVPLVLERSRFADPLNFAARGNIHNSNSRNERKKKSLEHFTDDFVIATGGGDDKEAEQILKLISIVSFTWQQSVVDDVLREEKITFPKKKQSDTCSLYTVTPDELSGLCVFPF</sequence>
<dbReference type="AlphaFoldDB" id="A0A0D8XKW8"/>
<proteinExistence type="predicted"/>
<evidence type="ECO:0000313" key="1">
    <source>
        <dbReference type="EMBL" id="KJH44474.1"/>
    </source>
</evidence>
<dbReference type="EMBL" id="KN716469">
    <property type="protein sequence ID" value="KJH44474.1"/>
    <property type="molecule type" value="Genomic_DNA"/>
</dbReference>